<protein>
    <submittedName>
        <fullName evidence="1">Enterochelin esterase-like enzyme</fullName>
    </submittedName>
</protein>
<dbReference type="InterPro" id="IPR029058">
    <property type="entry name" value="AB_hydrolase_fold"/>
</dbReference>
<keyword evidence="2" id="KW-1185">Reference proteome</keyword>
<dbReference type="PANTHER" id="PTHR48098">
    <property type="entry name" value="ENTEROCHELIN ESTERASE-RELATED"/>
    <property type="match status" value="1"/>
</dbReference>
<evidence type="ECO:0000313" key="1">
    <source>
        <dbReference type="EMBL" id="RAK28731.1"/>
    </source>
</evidence>
<evidence type="ECO:0000313" key="2">
    <source>
        <dbReference type="Proteomes" id="UP000249341"/>
    </source>
</evidence>
<name>A0A327Z3G3_9ACTN</name>
<dbReference type="OrthoDB" id="184858at2"/>
<dbReference type="Proteomes" id="UP000249341">
    <property type="component" value="Unassembled WGS sequence"/>
</dbReference>
<organism evidence="1 2">
    <name type="scientific">Actinoplanes lutulentus</name>
    <dbReference type="NCBI Taxonomy" id="1287878"/>
    <lineage>
        <taxon>Bacteria</taxon>
        <taxon>Bacillati</taxon>
        <taxon>Actinomycetota</taxon>
        <taxon>Actinomycetes</taxon>
        <taxon>Micromonosporales</taxon>
        <taxon>Micromonosporaceae</taxon>
        <taxon>Actinoplanes</taxon>
    </lineage>
</organism>
<proteinExistence type="predicted"/>
<dbReference type="SUPFAM" id="SSF53474">
    <property type="entry name" value="alpha/beta-Hydrolases"/>
    <property type="match status" value="1"/>
</dbReference>
<dbReference type="EMBL" id="QLMJ01000019">
    <property type="protein sequence ID" value="RAK28731.1"/>
    <property type="molecule type" value="Genomic_DNA"/>
</dbReference>
<dbReference type="Pfam" id="PF00756">
    <property type="entry name" value="Esterase"/>
    <property type="match status" value="1"/>
</dbReference>
<dbReference type="Gene3D" id="3.40.50.1820">
    <property type="entry name" value="alpha/beta hydrolase"/>
    <property type="match status" value="1"/>
</dbReference>
<reference evidence="1 2" key="1">
    <citation type="submission" date="2018-06" db="EMBL/GenBank/DDBJ databases">
        <title>Genomic Encyclopedia of Type Strains, Phase III (KMG-III): the genomes of soil and plant-associated and newly described type strains.</title>
        <authorList>
            <person name="Whitman W."/>
        </authorList>
    </citation>
    <scope>NUCLEOTIDE SEQUENCE [LARGE SCALE GENOMIC DNA]</scope>
    <source>
        <strain evidence="1 2">CGMCC 4.7090</strain>
    </source>
</reference>
<dbReference type="AlphaFoldDB" id="A0A327Z3G3"/>
<sequence length="321" mass="35589">MRPRTLLTLGVVVVAGLLVAIPLARDGDEKPVSAPEADVLSRFQSTSAQEQGEVVRVDYKTRYDNATIDKRALVYLPAGYDEQDQATRYDILYLMHGAGMGAESFFGGAGESSALKNILDHMIEERQMRPTIVVTPTFYPDGNASLDLHYAGELDRAFPVELENDLMPAVEGRYRTYAPTTDAAGFTASREHRAFGGFSMGAVTTWYAFIDSLDYVKYFMPMAGDSWVIQDSGGASAPEETAAHLDKVARGSGYQRDDYLIAASVGSNDGTKYQMEPQIREMRELPDSFDDGNLRYTEDPDGGHDLESVYRQFFRSIPLFF</sequence>
<gene>
    <name evidence="1" type="ORF">B0I29_11968</name>
</gene>
<dbReference type="RefSeq" id="WP_111653189.1">
    <property type="nucleotide sequence ID" value="NZ_JACHWI010000006.1"/>
</dbReference>
<dbReference type="InterPro" id="IPR050583">
    <property type="entry name" value="Mycobacterial_A85_antigen"/>
</dbReference>
<accession>A0A327Z3G3</accession>
<dbReference type="InterPro" id="IPR000801">
    <property type="entry name" value="Esterase-like"/>
</dbReference>
<comment type="caution">
    <text evidence="1">The sequence shown here is derived from an EMBL/GenBank/DDBJ whole genome shotgun (WGS) entry which is preliminary data.</text>
</comment>